<sequence>MHWAPASLEHCCSNVLPLKVDTQADFFSESPSHAVRAVFASWSLAACREWLEDRQSGVGLALSEEEATAKLFPTSNSSKE</sequence>
<organism evidence="1 2">
    <name type="scientific">Haematococcus lacustris</name>
    <name type="common">Green alga</name>
    <name type="synonym">Haematococcus pluvialis</name>
    <dbReference type="NCBI Taxonomy" id="44745"/>
    <lineage>
        <taxon>Eukaryota</taxon>
        <taxon>Viridiplantae</taxon>
        <taxon>Chlorophyta</taxon>
        <taxon>core chlorophytes</taxon>
        <taxon>Chlorophyceae</taxon>
        <taxon>CS clade</taxon>
        <taxon>Chlamydomonadales</taxon>
        <taxon>Haematococcaceae</taxon>
        <taxon>Haematococcus</taxon>
    </lineage>
</organism>
<accession>A0A6A0A6J2</accession>
<name>A0A6A0A6J2_HAELA</name>
<dbReference type="EMBL" id="BLLF01003773">
    <property type="protein sequence ID" value="GFH28179.1"/>
    <property type="molecule type" value="Genomic_DNA"/>
</dbReference>
<proteinExistence type="predicted"/>
<comment type="caution">
    <text evidence="1">The sequence shown here is derived from an EMBL/GenBank/DDBJ whole genome shotgun (WGS) entry which is preliminary data.</text>
</comment>
<dbReference type="Proteomes" id="UP000485058">
    <property type="component" value="Unassembled WGS sequence"/>
</dbReference>
<reference evidence="1 2" key="1">
    <citation type="submission" date="2020-02" db="EMBL/GenBank/DDBJ databases">
        <title>Draft genome sequence of Haematococcus lacustris strain NIES-144.</title>
        <authorList>
            <person name="Morimoto D."/>
            <person name="Nakagawa S."/>
            <person name="Yoshida T."/>
            <person name="Sawayama S."/>
        </authorList>
    </citation>
    <scope>NUCLEOTIDE SEQUENCE [LARGE SCALE GENOMIC DNA]</scope>
    <source>
        <strain evidence="1 2">NIES-144</strain>
    </source>
</reference>
<feature type="non-terminal residue" evidence="1">
    <location>
        <position position="80"/>
    </location>
</feature>
<evidence type="ECO:0000313" key="2">
    <source>
        <dbReference type="Proteomes" id="UP000485058"/>
    </source>
</evidence>
<protein>
    <submittedName>
        <fullName evidence="1">Uncharacterized protein</fullName>
    </submittedName>
</protein>
<keyword evidence="2" id="KW-1185">Reference proteome</keyword>
<evidence type="ECO:0000313" key="1">
    <source>
        <dbReference type="EMBL" id="GFH28179.1"/>
    </source>
</evidence>
<gene>
    <name evidence="1" type="ORF">HaLaN_26624</name>
</gene>
<feature type="non-terminal residue" evidence="1">
    <location>
        <position position="1"/>
    </location>
</feature>
<dbReference type="AlphaFoldDB" id="A0A6A0A6J2"/>